<gene>
    <name evidence="8" type="ORF">NG900_06570</name>
</gene>
<evidence type="ECO:0000256" key="5">
    <source>
        <dbReference type="ARBA" id="ARBA00023136"/>
    </source>
</evidence>
<feature type="transmembrane region" description="Helical" evidence="6">
    <location>
        <begin position="34"/>
        <end position="54"/>
    </location>
</feature>
<feature type="transmembrane region" description="Helical" evidence="6">
    <location>
        <begin position="74"/>
        <end position="91"/>
    </location>
</feature>
<feature type="transmembrane region" description="Helical" evidence="6">
    <location>
        <begin position="128"/>
        <end position="149"/>
    </location>
</feature>
<dbReference type="Proteomes" id="UP001162811">
    <property type="component" value="Unassembled WGS sequence"/>
</dbReference>
<dbReference type="InterPro" id="IPR036259">
    <property type="entry name" value="MFS_trans_sf"/>
</dbReference>
<keyword evidence="3 6" id="KW-0812">Transmembrane</keyword>
<sequence>MQSERTTAEDRLLRTPLVQGQAPYIAVHDSPQSWYVLGLLTFSYALAYIDRQLLNLLIDPIKHSLGVTDTQLSFIQGTAFISAYLVAAPLFGRLADITNRRNILLFGVCLWSIFTALCGKADTYTELFLARFGVGASEACVLPVCWSLLSDYFSEKRAPRALSIFMLGPLLGGGFSLVAGGLVIAFANNVREAVPAFAHLATWQLAFVLVGIPGALLAAALLMVREPQRTSSTKSAAQADRKFSLRETGAYLWNFRAFYGKVYWGVGMIAVVVLGMPAWLPAYLIRYHGVAPASVGYRIGVTVVLCGTAGVLAGPWVARLFERRGYQDTALRVAGWSLVALFGATLAVVLAPNAELAMAATGLAVFTFSMPTGILAAVTQFATPPRLRGIVASLYSFFAQLIGYGIGPTAIALVTDKGFGDPKMVGYSIGIVCCIASAMAAWMMFSALPHYKRMLAREQNA</sequence>
<reference evidence="8" key="1">
    <citation type="submission" date="2022-06" db="EMBL/GenBank/DDBJ databases">
        <authorList>
            <person name="Lu C.-H."/>
        </authorList>
    </citation>
    <scope>NUCLEOTIDE SEQUENCE</scope>
    <source>
        <strain evidence="8">21MJYT02-11</strain>
    </source>
</reference>
<evidence type="ECO:0000313" key="8">
    <source>
        <dbReference type="EMBL" id="MCO5397866.1"/>
    </source>
</evidence>
<dbReference type="InterPro" id="IPR020846">
    <property type="entry name" value="MFS_dom"/>
</dbReference>
<dbReference type="RefSeq" id="WP_252678175.1">
    <property type="nucleotide sequence ID" value="NZ_JAMXHT010000002.1"/>
</dbReference>
<dbReference type="Gene3D" id="1.20.1250.20">
    <property type="entry name" value="MFS general substrate transporter like domains"/>
    <property type="match status" value="1"/>
</dbReference>
<feature type="transmembrane region" description="Helical" evidence="6">
    <location>
        <begin position="297"/>
        <end position="318"/>
    </location>
</feature>
<keyword evidence="4 6" id="KW-1133">Transmembrane helix</keyword>
<evidence type="ECO:0000256" key="2">
    <source>
        <dbReference type="ARBA" id="ARBA00022448"/>
    </source>
</evidence>
<dbReference type="PROSITE" id="PS50850">
    <property type="entry name" value="MFS"/>
    <property type="match status" value="1"/>
</dbReference>
<dbReference type="EMBL" id="JAMXHT010000002">
    <property type="protein sequence ID" value="MCO5397866.1"/>
    <property type="molecule type" value="Genomic_DNA"/>
</dbReference>
<evidence type="ECO:0000259" key="7">
    <source>
        <dbReference type="PROSITE" id="PS50850"/>
    </source>
</evidence>
<protein>
    <submittedName>
        <fullName evidence="8">MFS transporter</fullName>
    </submittedName>
</protein>
<comment type="subcellular location">
    <subcellularLocation>
        <location evidence="1">Membrane</location>
        <topology evidence="1">Multi-pass membrane protein</topology>
    </subcellularLocation>
</comment>
<dbReference type="PANTHER" id="PTHR23505">
    <property type="entry name" value="SPINSTER"/>
    <property type="match status" value="1"/>
</dbReference>
<comment type="caution">
    <text evidence="8">The sequence shown here is derived from an EMBL/GenBank/DDBJ whole genome shotgun (WGS) entry which is preliminary data.</text>
</comment>
<reference evidence="8" key="2">
    <citation type="journal article" date="2023" name="Front. Microbiol.">
        <title>Ralstonia chuxiongensis sp. nov., Ralstonia mojiangensis sp. nov., and Ralstonia soli sp. nov., isolated from tobacco fields, are three novel species in the family Burkholderiaceae.</title>
        <authorList>
            <person name="Lu C.H."/>
            <person name="Zhang Y.Y."/>
            <person name="Jiang N."/>
            <person name="Chen W."/>
            <person name="Shao X."/>
            <person name="Zhao Z.M."/>
            <person name="Lu W.L."/>
            <person name="Hu X."/>
            <person name="Xi Y.X."/>
            <person name="Zou S.Y."/>
            <person name="Wei Q.J."/>
            <person name="Lin Z.L."/>
            <person name="Gong L."/>
            <person name="Gai X.T."/>
            <person name="Zhang L.Q."/>
            <person name="Li J.Y."/>
            <person name="Jin Y."/>
            <person name="Xia Z.Y."/>
        </authorList>
    </citation>
    <scope>NUCLEOTIDE SEQUENCE</scope>
    <source>
        <strain evidence="8">21MJYT02-11</strain>
    </source>
</reference>
<feature type="transmembrane region" description="Helical" evidence="6">
    <location>
        <begin position="161"/>
        <end position="185"/>
    </location>
</feature>
<feature type="transmembrane region" description="Helical" evidence="6">
    <location>
        <begin position="425"/>
        <end position="448"/>
    </location>
</feature>
<accession>A0ABT1AHL2</accession>
<keyword evidence="2" id="KW-0813">Transport</keyword>
<evidence type="ECO:0000256" key="3">
    <source>
        <dbReference type="ARBA" id="ARBA00022692"/>
    </source>
</evidence>
<evidence type="ECO:0000313" key="9">
    <source>
        <dbReference type="Proteomes" id="UP001162811"/>
    </source>
</evidence>
<keyword evidence="9" id="KW-1185">Reference proteome</keyword>
<dbReference type="InterPro" id="IPR011701">
    <property type="entry name" value="MFS"/>
</dbReference>
<dbReference type="InterPro" id="IPR044770">
    <property type="entry name" value="MFS_spinster-like"/>
</dbReference>
<organism evidence="8 9">
    <name type="scientific">Ralstonia soli</name>
    <dbReference type="NCBI Taxonomy" id="2953896"/>
    <lineage>
        <taxon>Bacteria</taxon>
        <taxon>Pseudomonadati</taxon>
        <taxon>Pseudomonadota</taxon>
        <taxon>Betaproteobacteria</taxon>
        <taxon>Burkholderiales</taxon>
        <taxon>Burkholderiaceae</taxon>
        <taxon>Ralstonia</taxon>
    </lineage>
</organism>
<feature type="transmembrane region" description="Helical" evidence="6">
    <location>
        <begin position="390"/>
        <end position="413"/>
    </location>
</feature>
<proteinExistence type="predicted"/>
<feature type="transmembrane region" description="Helical" evidence="6">
    <location>
        <begin position="356"/>
        <end position="378"/>
    </location>
</feature>
<feature type="transmembrane region" description="Helical" evidence="6">
    <location>
        <begin position="330"/>
        <end position="350"/>
    </location>
</feature>
<evidence type="ECO:0000256" key="6">
    <source>
        <dbReference type="SAM" id="Phobius"/>
    </source>
</evidence>
<feature type="transmembrane region" description="Helical" evidence="6">
    <location>
        <begin position="103"/>
        <end position="122"/>
    </location>
</feature>
<evidence type="ECO:0000256" key="1">
    <source>
        <dbReference type="ARBA" id="ARBA00004141"/>
    </source>
</evidence>
<dbReference type="SUPFAM" id="SSF103473">
    <property type="entry name" value="MFS general substrate transporter"/>
    <property type="match status" value="1"/>
</dbReference>
<feature type="transmembrane region" description="Helical" evidence="6">
    <location>
        <begin position="205"/>
        <end position="224"/>
    </location>
</feature>
<evidence type="ECO:0000256" key="4">
    <source>
        <dbReference type="ARBA" id="ARBA00022989"/>
    </source>
</evidence>
<feature type="domain" description="Major facilitator superfamily (MFS) profile" evidence="7">
    <location>
        <begin position="36"/>
        <end position="452"/>
    </location>
</feature>
<keyword evidence="5 6" id="KW-0472">Membrane</keyword>
<dbReference type="Pfam" id="PF07690">
    <property type="entry name" value="MFS_1"/>
    <property type="match status" value="1"/>
</dbReference>
<name>A0ABT1AHL2_9RALS</name>
<feature type="transmembrane region" description="Helical" evidence="6">
    <location>
        <begin position="262"/>
        <end position="285"/>
    </location>
</feature>
<dbReference type="PANTHER" id="PTHR23505:SF79">
    <property type="entry name" value="PROTEIN SPINSTER"/>
    <property type="match status" value="1"/>
</dbReference>